<keyword evidence="2" id="KW-0812">Transmembrane</keyword>
<dbReference type="EMBL" id="JBHSDU010000003">
    <property type="protein sequence ID" value="MFC4311080.1"/>
    <property type="molecule type" value="Genomic_DNA"/>
</dbReference>
<comment type="caution">
    <text evidence="5">The sequence shown here is derived from an EMBL/GenBank/DDBJ whole genome shotgun (WGS) entry which is preliminary data.</text>
</comment>
<evidence type="ECO:0000256" key="2">
    <source>
        <dbReference type="SAM" id="Phobius"/>
    </source>
</evidence>
<evidence type="ECO:0000313" key="5">
    <source>
        <dbReference type="EMBL" id="MFC4311080.1"/>
    </source>
</evidence>
<name>A0ABV8SVE8_9GAMM</name>
<keyword evidence="2" id="KW-0472">Membrane</keyword>
<proteinExistence type="predicted"/>
<organism evidence="5 6">
    <name type="scientific">Steroidobacter flavus</name>
    <dbReference type="NCBI Taxonomy" id="1842136"/>
    <lineage>
        <taxon>Bacteria</taxon>
        <taxon>Pseudomonadati</taxon>
        <taxon>Pseudomonadota</taxon>
        <taxon>Gammaproteobacteria</taxon>
        <taxon>Steroidobacterales</taxon>
        <taxon>Steroidobacteraceae</taxon>
        <taxon>Steroidobacter</taxon>
    </lineage>
</organism>
<evidence type="ECO:0000256" key="1">
    <source>
        <dbReference type="SAM" id="MobiDB-lite"/>
    </source>
</evidence>
<feature type="chain" id="PRO_5046556380" evidence="3">
    <location>
        <begin position="25"/>
        <end position="1429"/>
    </location>
</feature>
<feature type="domain" description="CobN/magnesium chelatase" evidence="4">
    <location>
        <begin position="174"/>
        <end position="510"/>
    </location>
</feature>
<dbReference type="EC" id="6.6.1.2" evidence="5"/>
<sequence>MRSQSHSLVRWFSGLCCLILACFAAELPAATLVAVVSERNSGDLAQAARDFNQRLPNHRLIFRTTAQVDALSDAQLQELIGEADTLLLATVFKETAQRIQAQLATTRAKEIIAVAGDPGLGRQSRWRAKRLFVDEDPRYAELSSLTAEKDAGAEAVAAAVQRHPQLAPWIQARAYWQNRGESNLISLLALMLSEQDKAAAAAVKPVEDALPMRFHYRGEWSTAETLRIVGDKRVVAVLEDQHADVTLSEAICRSLNARALDCLTVLAGWGRPSSDALGVIGNKVGARLGAVVSVQDFIIGGSSDRAEATRRLEQLDVPVLKALRLHDVTAEGWRMSEQGLAWDSVYYRVAMPELQGISQPIVVAAAAAAQLDSLTGIAVTRTAAIPSQVEQMTARIERWTRLQQTKNADKRVAIVYYNHPPGRHNIGADNLDVPASLLEILRALKREGYDTGPLPASSAELLEKLQQDGVNLPEQGDVLRSMATRVTNVSAEQYGKWFATMPQPLQKEMTGGPLAFLQANVQAAQAARLPQHARGQITRTLHEIEHLLEGAQHPARDRALDLVKQLQAAYETQLTKGGNEATVDKLTRAIAATGVEGLRGWGEIPGNVMVNKGKLVLPGLRFGKIFVGPQPPRGWELNEELLHANTSIPPTHQYLAFYFWLRHEFNADAIVHLGRHSTYEFLPRKGVGQDELDYPALIAGDIPGIYPYIVDGVGEGLQAKRRGLAVMVDHLIPPLTATPLYDDLLRLRQLVESYESSNNPALRKQAASSMRALIDELHLKDALTASMDAELKVRGISFEQADDELLVHEIGHYLTHLQEDFMPLGLHVFGKPWQKEALDTMLVSMKAKPGDKTLRQNLQSSPDNEMRALLHGLAGRFIPAGPGNDPIRNAEALPTGRNFHGLDNSLIPSRLGYSLGAKLASEARAKVKEDGKEAVILWASDSVRDEGAMVGFGLSLLGVAPQWNSRGIVAGLERQPLNDVGQRADTVFVTSGLFRDLFGQQIVWLDKAVLLALDGSRRTIERSRPDLASALRVALEPLGPMASPGDEPLARNHVARHWVNETSALIKQGLGHAEAGKQASLRVFGTSPGDYSAGINRAVERSGSWNDRKELAKIYIDRIGHAYSADGTSQAQQELLKSNLREVRNTYLGRSSNLYGLMDNNDAFDYLGGLSLAVETLSGRVPASHVADHSNPSQPTMQPLPTALLTELRGRYLNPAWIKPLMQHGYAGARTMGSEFMEYLWGWQVTNPDVIKSWAWDEVKQVYVDDSHHLGLDKFLEQGSNVHVKTNMMAILLVAAEKQFWQTDEATLQQLSQKWVDLLLEHGLPGSGHTQPDHPVFQYVQPYLRADQIEPLKQLLERARVDAKAASSPTTMKELQAAKEGQTKQQAADAQGAGGRSPWALAIIVLGIAVLLSAGYLRGRYVAPKEHSA</sequence>
<dbReference type="Pfam" id="PF02514">
    <property type="entry name" value="CobN-Mg_chel"/>
    <property type="match status" value="3"/>
</dbReference>
<dbReference type="PANTHER" id="PTHR44119:SF4">
    <property type="entry name" value="AEROBIC COBALTOCHELATASE SUBUNIT COBN"/>
    <property type="match status" value="1"/>
</dbReference>
<protein>
    <submittedName>
        <fullName evidence="5">Cobaltochelatase subunit CobN</fullName>
        <ecNumber evidence="5">6.6.1.2</ecNumber>
    </submittedName>
</protein>
<feature type="transmembrane region" description="Helical" evidence="2">
    <location>
        <begin position="1399"/>
        <end position="1417"/>
    </location>
</feature>
<dbReference type="RefSeq" id="WP_380599105.1">
    <property type="nucleotide sequence ID" value="NZ_JBHSDU010000003.1"/>
</dbReference>
<reference evidence="6" key="1">
    <citation type="journal article" date="2019" name="Int. J. Syst. Evol. Microbiol.">
        <title>The Global Catalogue of Microorganisms (GCM) 10K type strain sequencing project: providing services to taxonomists for standard genome sequencing and annotation.</title>
        <authorList>
            <consortium name="The Broad Institute Genomics Platform"/>
            <consortium name="The Broad Institute Genome Sequencing Center for Infectious Disease"/>
            <person name="Wu L."/>
            <person name="Ma J."/>
        </authorList>
    </citation>
    <scope>NUCLEOTIDE SEQUENCE [LARGE SCALE GENOMIC DNA]</scope>
    <source>
        <strain evidence="6">CGMCC 1.10759</strain>
    </source>
</reference>
<gene>
    <name evidence="5" type="ORF">ACFPN2_18425</name>
</gene>
<dbReference type="Proteomes" id="UP001595904">
    <property type="component" value="Unassembled WGS sequence"/>
</dbReference>
<keyword evidence="5" id="KW-0436">Ligase</keyword>
<dbReference type="GO" id="GO:0051116">
    <property type="term" value="F:cobaltochelatase activity"/>
    <property type="evidence" value="ECO:0007669"/>
    <property type="project" value="UniProtKB-EC"/>
</dbReference>
<evidence type="ECO:0000256" key="3">
    <source>
        <dbReference type="SAM" id="SignalP"/>
    </source>
</evidence>
<feature type="domain" description="CobN/magnesium chelatase" evidence="4">
    <location>
        <begin position="599"/>
        <end position="847"/>
    </location>
</feature>
<feature type="region of interest" description="Disordered" evidence="1">
    <location>
        <begin position="1364"/>
        <end position="1391"/>
    </location>
</feature>
<dbReference type="InterPro" id="IPR003672">
    <property type="entry name" value="CobN/Mg_chltase"/>
</dbReference>
<dbReference type="PANTHER" id="PTHR44119">
    <property type="entry name" value="MAGNESIUM-CHELATASE SUBUNIT CHLH, CHLOROPLASTIC"/>
    <property type="match status" value="1"/>
</dbReference>
<feature type="domain" description="CobN/magnesium chelatase" evidence="4">
    <location>
        <begin position="852"/>
        <end position="1307"/>
    </location>
</feature>
<keyword evidence="2" id="KW-1133">Transmembrane helix</keyword>
<keyword evidence="6" id="KW-1185">Reference proteome</keyword>
<accession>A0ABV8SVE8</accession>
<keyword evidence="3" id="KW-0732">Signal</keyword>
<dbReference type="CDD" id="cd10150">
    <property type="entry name" value="CobN_like"/>
    <property type="match status" value="1"/>
</dbReference>
<dbReference type="PROSITE" id="PS51257">
    <property type="entry name" value="PROKAR_LIPOPROTEIN"/>
    <property type="match status" value="1"/>
</dbReference>
<evidence type="ECO:0000313" key="6">
    <source>
        <dbReference type="Proteomes" id="UP001595904"/>
    </source>
</evidence>
<evidence type="ECO:0000259" key="4">
    <source>
        <dbReference type="Pfam" id="PF02514"/>
    </source>
</evidence>
<feature type="signal peptide" evidence="3">
    <location>
        <begin position="1"/>
        <end position="24"/>
    </location>
</feature>